<sequence length="278" mass="32140">MTMIGALKPRPKPSDNQSEEVDDTSEPMEIENESAKRTLRKRKEKVPKHLKREANPQELENFKKRVLKIPTDRPFEEVYFTHMLWMFFRETRVTDADIEKMFNQVRDELKNKVTLKKKSDPGEFIIPCRIKSIEFTRALCDTGASASIIPKFIADHLGLKIESTKEFFCFVDCSRKSSLGITKDLEVQIGNALVPVDFHVLDIKFYWNSSLLLGRGFLATVGAVCDLQTNKMCLTLIKQKIYYDPVKIVKQHKSCNQPPDEAKLVADCYCEVEYETEY</sequence>
<dbReference type="RefSeq" id="XP_018443757.1">
    <property type="nucleotide sequence ID" value="XM_018588255.1"/>
</dbReference>
<keyword evidence="2" id="KW-1185">Reference proteome</keyword>
<dbReference type="Proteomes" id="UP000504610">
    <property type="component" value="Chromosome 7"/>
</dbReference>
<organism evidence="2 3">
    <name type="scientific">Raphanus sativus</name>
    <name type="common">Radish</name>
    <name type="synonym">Raphanus raphanistrum var. sativus</name>
    <dbReference type="NCBI Taxonomy" id="3726"/>
    <lineage>
        <taxon>Eukaryota</taxon>
        <taxon>Viridiplantae</taxon>
        <taxon>Streptophyta</taxon>
        <taxon>Embryophyta</taxon>
        <taxon>Tracheophyta</taxon>
        <taxon>Spermatophyta</taxon>
        <taxon>Magnoliopsida</taxon>
        <taxon>eudicotyledons</taxon>
        <taxon>Gunneridae</taxon>
        <taxon>Pentapetalae</taxon>
        <taxon>rosids</taxon>
        <taxon>malvids</taxon>
        <taxon>Brassicales</taxon>
        <taxon>Brassicaceae</taxon>
        <taxon>Brassiceae</taxon>
        <taxon>Raphanus</taxon>
    </lineage>
</organism>
<evidence type="ECO:0000313" key="2">
    <source>
        <dbReference type="Proteomes" id="UP000504610"/>
    </source>
</evidence>
<proteinExistence type="predicted"/>
<dbReference type="CDD" id="cd00303">
    <property type="entry name" value="retropepsin_like"/>
    <property type="match status" value="1"/>
</dbReference>
<gene>
    <name evidence="3" type="primary">LOC108815753</name>
</gene>
<dbReference type="Pfam" id="PF13975">
    <property type="entry name" value="gag-asp_proteas"/>
    <property type="match status" value="1"/>
</dbReference>
<dbReference type="SUPFAM" id="SSF50630">
    <property type="entry name" value="Acid proteases"/>
    <property type="match status" value="1"/>
</dbReference>
<reference evidence="3" key="2">
    <citation type="submission" date="2025-08" db="UniProtKB">
        <authorList>
            <consortium name="RefSeq"/>
        </authorList>
    </citation>
    <scope>IDENTIFICATION</scope>
    <source>
        <tissue evidence="3">Leaf</tissue>
    </source>
</reference>
<dbReference type="AlphaFoldDB" id="A0A6J0K6Z5"/>
<feature type="compositionally biased region" description="Acidic residues" evidence="1">
    <location>
        <begin position="17"/>
        <end position="32"/>
    </location>
</feature>
<reference evidence="2" key="1">
    <citation type="journal article" date="2019" name="Database">
        <title>The radish genome database (RadishGD): an integrated information resource for radish genomics.</title>
        <authorList>
            <person name="Yu H.J."/>
            <person name="Baek S."/>
            <person name="Lee Y.J."/>
            <person name="Cho A."/>
            <person name="Mun J.H."/>
        </authorList>
    </citation>
    <scope>NUCLEOTIDE SEQUENCE [LARGE SCALE GENOMIC DNA]</scope>
    <source>
        <strain evidence="2">cv. WK10039</strain>
    </source>
</reference>
<dbReference type="PANTHER" id="PTHR33067">
    <property type="entry name" value="RNA-DIRECTED DNA POLYMERASE-RELATED"/>
    <property type="match status" value="1"/>
</dbReference>
<dbReference type="Gene3D" id="2.40.70.10">
    <property type="entry name" value="Acid Proteases"/>
    <property type="match status" value="1"/>
</dbReference>
<evidence type="ECO:0000256" key="1">
    <source>
        <dbReference type="SAM" id="MobiDB-lite"/>
    </source>
</evidence>
<name>A0A6J0K6Z5_RAPSA</name>
<protein>
    <submittedName>
        <fullName evidence="3">Uncharacterized protein LOC108815753</fullName>
    </submittedName>
</protein>
<dbReference type="OrthoDB" id="1103301at2759"/>
<evidence type="ECO:0000313" key="3">
    <source>
        <dbReference type="RefSeq" id="XP_018443757.1"/>
    </source>
</evidence>
<feature type="region of interest" description="Disordered" evidence="1">
    <location>
        <begin position="1"/>
        <end position="57"/>
    </location>
</feature>
<dbReference type="PANTHER" id="PTHR33067:SF31">
    <property type="entry name" value="RNA-DIRECTED DNA POLYMERASE"/>
    <property type="match status" value="1"/>
</dbReference>
<feature type="compositionally biased region" description="Basic residues" evidence="1">
    <location>
        <begin position="37"/>
        <end position="51"/>
    </location>
</feature>
<dbReference type="GeneID" id="108815753"/>
<accession>A0A6J0K6Z5</accession>
<dbReference type="KEGG" id="rsz:108815753"/>
<dbReference type="InterPro" id="IPR021109">
    <property type="entry name" value="Peptidase_aspartic_dom_sf"/>
</dbReference>